<reference evidence="1 2" key="1">
    <citation type="submission" date="2023-01" db="EMBL/GenBank/DDBJ databases">
        <title>Analysis of 21 Apiospora genomes using comparative genomics revels a genus with tremendous synthesis potential of carbohydrate active enzymes and secondary metabolites.</title>
        <authorList>
            <person name="Sorensen T."/>
        </authorList>
    </citation>
    <scope>NUCLEOTIDE SEQUENCE [LARGE SCALE GENOMIC DNA]</scope>
    <source>
        <strain evidence="1 2">CBS 20057</strain>
    </source>
</reference>
<sequence>MGGGMLQPRNGDMFLIDSYQLSYLIRAKLLPMPTIDLDDIIAVKKADGLSRAVTVGRMAWFCLSYVERAILQLGISPLELETLKSGGLMTFHNPW</sequence>
<comment type="caution">
    <text evidence="1">The sequence shown here is derived from an EMBL/GenBank/DDBJ whole genome shotgun (WGS) entry which is preliminary data.</text>
</comment>
<keyword evidence="2" id="KW-1185">Reference proteome</keyword>
<proteinExistence type="predicted"/>
<name>A0ABR1STY4_9PEZI</name>
<dbReference type="EMBL" id="JAQQWI010000002">
    <property type="protein sequence ID" value="KAK8037793.1"/>
    <property type="molecule type" value="Genomic_DNA"/>
</dbReference>
<evidence type="ECO:0000313" key="1">
    <source>
        <dbReference type="EMBL" id="KAK8037793.1"/>
    </source>
</evidence>
<evidence type="ECO:0000313" key="2">
    <source>
        <dbReference type="Proteomes" id="UP001396898"/>
    </source>
</evidence>
<dbReference type="Proteomes" id="UP001396898">
    <property type="component" value="Unassembled WGS sequence"/>
</dbReference>
<accession>A0ABR1STY4</accession>
<organism evidence="1 2">
    <name type="scientific">Apiospora marii</name>
    <dbReference type="NCBI Taxonomy" id="335849"/>
    <lineage>
        <taxon>Eukaryota</taxon>
        <taxon>Fungi</taxon>
        <taxon>Dikarya</taxon>
        <taxon>Ascomycota</taxon>
        <taxon>Pezizomycotina</taxon>
        <taxon>Sordariomycetes</taxon>
        <taxon>Xylariomycetidae</taxon>
        <taxon>Amphisphaeriales</taxon>
        <taxon>Apiosporaceae</taxon>
        <taxon>Apiospora</taxon>
    </lineage>
</organism>
<gene>
    <name evidence="1" type="ORF">PG991_001139</name>
</gene>
<protein>
    <submittedName>
        <fullName evidence="1">Uncharacterized protein</fullName>
    </submittedName>
</protein>